<evidence type="ECO:0000256" key="2">
    <source>
        <dbReference type="ARBA" id="ARBA00022723"/>
    </source>
</evidence>
<reference evidence="5" key="1">
    <citation type="submission" date="2018-05" db="EMBL/GenBank/DDBJ databases">
        <authorList>
            <person name="Lanie J.A."/>
            <person name="Ng W.-L."/>
            <person name="Kazmierczak K.M."/>
            <person name="Andrzejewski T.M."/>
            <person name="Davidsen T.M."/>
            <person name="Wayne K.J."/>
            <person name="Tettelin H."/>
            <person name="Glass J.I."/>
            <person name="Rusch D."/>
            <person name="Podicherti R."/>
            <person name="Tsui H.-C.T."/>
            <person name="Winkler M.E."/>
        </authorList>
    </citation>
    <scope>NUCLEOTIDE SEQUENCE</scope>
</reference>
<dbReference type="SUPFAM" id="SSF46626">
    <property type="entry name" value="Cytochrome c"/>
    <property type="match status" value="1"/>
</dbReference>
<dbReference type="Gene3D" id="1.10.760.10">
    <property type="entry name" value="Cytochrome c-like domain"/>
    <property type="match status" value="1"/>
</dbReference>
<protein>
    <recommendedName>
        <fullName evidence="4">Cytochrome c domain-containing protein</fullName>
    </recommendedName>
</protein>
<gene>
    <name evidence="5" type="ORF">METZ01_LOCUS340109</name>
</gene>
<dbReference type="GO" id="GO:0020037">
    <property type="term" value="F:heme binding"/>
    <property type="evidence" value="ECO:0007669"/>
    <property type="project" value="InterPro"/>
</dbReference>
<keyword evidence="1" id="KW-0349">Heme</keyword>
<dbReference type="GO" id="GO:0009055">
    <property type="term" value="F:electron transfer activity"/>
    <property type="evidence" value="ECO:0007669"/>
    <property type="project" value="InterPro"/>
</dbReference>
<dbReference type="InterPro" id="IPR009056">
    <property type="entry name" value="Cyt_c-like_dom"/>
</dbReference>
<dbReference type="PROSITE" id="PS51007">
    <property type="entry name" value="CYTC"/>
    <property type="match status" value="1"/>
</dbReference>
<dbReference type="Pfam" id="PF13442">
    <property type="entry name" value="Cytochrome_CBB3"/>
    <property type="match status" value="1"/>
</dbReference>
<organism evidence="5">
    <name type="scientific">marine metagenome</name>
    <dbReference type="NCBI Taxonomy" id="408172"/>
    <lineage>
        <taxon>unclassified sequences</taxon>
        <taxon>metagenomes</taxon>
        <taxon>ecological metagenomes</taxon>
    </lineage>
</organism>
<accession>A0A382QQS4</accession>
<feature type="non-terminal residue" evidence="5">
    <location>
        <position position="1"/>
    </location>
</feature>
<dbReference type="EMBL" id="UINC01115896">
    <property type="protein sequence ID" value="SVC87255.1"/>
    <property type="molecule type" value="Genomic_DNA"/>
</dbReference>
<sequence>VENPLRALGSMEEHYLEGRRVYYQNCMPCHGDGLAGRGHYAPGFNPSPASFQDVGTIAQLTESYVFWRVAKGGPGLPNEGAPWNSAMPAWEDFLTEDEIWSVIIFMYEQAGHEPRTWEEEGEEH</sequence>
<evidence type="ECO:0000256" key="3">
    <source>
        <dbReference type="ARBA" id="ARBA00023004"/>
    </source>
</evidence>
<keyword evidence="2" id="KW-0479">Metal-binding</keyword>
<feature type="domain" description="Cytochrome c" evidence="4">
    <location>
        <begin position="13"/>
        <end position="110"/>
    </location>
</feature>
<dbReference type="AlphaFoldDB" id="A0A382QQS4"/>
<name>A0A382QQS4_9ZZZZ</name>
<evidence type="ECO:0000313" key="5">
    <source>
        <dbReference type="EMBL" id="SVC87255.1"/>
    </source>
</evidence>
<evidence type="ECO:0000256" key="1">
    <source>
        <dbReference type="ARBA" id="ARBA00022617"/>
    </source>
</evidence>
<evidence type="ECO:0000259" key="4">
    <source>
        <dbReference type="PROSITE" id="PS51007"/>
    </source>
</evidence>
<keyword evidence="3" id="KW-0408">Iron</keyword>
<proteinExistence type="predicted"/>
<dbReference type="InterPro" id="IPR036909">
    <property type="entry name" value="Cyt_c-like_dom_sf"/>
</dbReference>
<dbReference type="GO" id="GO:0046872">
    <property type="term" value="F:metal ion binding"/>
    <property type="evidence" value="ECO:0007669"/>
    <property type="project" value="UniProtKB-KW"/>
</dbReference>